<reference evidence="2" key="4">
    <citation type="submission" date="2023-08" db="EMBL/GenBank/DDBJ databases">
        <authorList>
            <person name="Sun Q."/>
            <person name="Zhou Y."/>
        </authorList>
    </citation>
    <scope>NUCLEOTIDE SEQUENCE</scope>
    <source>
        <strain evidence="3">CGMCC 1.8884</strain>
        <strain evidence="2">CGMCC 1.8885</strain>
    </source>
</reference>
<keyword evidence="4" id="KW-1185">Reference proteome</keyword>
<evidence type="ECO:0000313" key="5">
    <source>
        <dbReference type="Proteomes" id="UP000652720"/>
    </source>
</evidence>
<comment type="caution">
    <text evidence="2">The sequence shown here is derived from an EMBL/GenBank/DDBJ whole genome shotgun (WGS) entry which is preliminary data.</text>
</comment>
<sequence>MNTLPSSSSSRPRKALSRAALLLALLSSGAALAQPQSATQPAGQSTTGGILPLVSVGNTWPQAQESYNIVVTPANAGKPLGLEVYSPTTNLADYADFTASSKRGPNYFGDEIYSAQKTFETSFVLAGAGGTVVSRQYATNREHTWDSLFAGGLPAGTYTLKVTSRGNGKNAFALRVNAPFALETSDFSVNARSTTPEPLLAARLSIPAEWVGKTVSVINYDIDGPQEAESWLVLPGNVRANLTTSENGKSATNRFTITPQQVGEWQVFIRVLPTTKQYSNAIRYSFRIGDQPTQARVGGFETPKDALIANRLVVDVVDTQGNPIPGSSYVLVGENTVKPSLPQGYTPVSSSLIEGKGTVVSPTEVRFQPGNNRVRFVARRPSVLVDVVDPQGNPIPGATATAEGGVARPVLPQGYVPVSCTILEGRGNVVSPSEVRYQPGDTRIRCVARQPRLTVTVVDTEGRPIPGSDYIAQGGVATPELPGSYVPVSANLLEGRGTVGSPTEVRYQPNEDTTIRFVARLQRLAVDVVDTQGRPIPGANFTVQGNLVRPTLPQGWVPVSSTILEGQGTTPSPTEVQFQPGDTRIRFVARQPEGGLAVDAVAIFGDRRIPLNGIPFQVNGQTLNTPATIPLTPGDYPVTPTAIPDSTFVTPQPGRVVDGQTGRVTIEYRVLTSLSLSVAPDLLAACDVSQLSVVAKTNFPYRLPANVRVNLPSGWSTDYPLQLSGDFGGGQALRLKAPVRICRSDAAQAVLEPTGLTTSGQATVRAPGGANASRVVENGAQAALTKTVEATANGYAVSMVLTVNGTIDNLRIIDPLPQGTNPGVRSGVSVGGAATVGASTDGEAIVLGRVTTGTYRLSYTLFTDAPADRVVTAPELSW</sequence>
<dbReference type="RefSeq" id="WP_017871586.1">
    <property type="nucleotide sequence ID" value="NZ_BMLZ01000019.1"/>
</dbReference>
<dbReference type="Proteomes" id="UP000652720">
    <property type="component" value="Unassembled WGS sequence"/>
</dbReference>
<dbReference type="EMBL" id="BMMA01000018">
    <property type="protein sequence ID" value="GGI85202.1"/>
    <property type="molecule type" value="Genomic_DNA"/>
</dbReference>
<dbReference type="GeneID" id="59164677"/>
<dbReference type="EMBL" id="BMLZ01000019">
    <property type="protein sequence ID" value="GGP30036.1"/>
    <property type="molecule type" value="Genomic_DNA"/>
</dbReference>
<evidence type="ECO:0000313" key="4">
    <source>
        <dbReference type="Proteomes" id="UP000630135"/>
    </source>
</evidence>
<dbReference type="Proteomes" id="UP000630135">
    <property type="component" value="Unassembled WGS sequence"/>
</dbReference>
<keyword evidence="1" id="KW-0732">Signal</keyword>
<dbReference type="AlphaFoldDB" id="A0AAV4K5Q9"/>
<evidence type="ECO:0000313" key="3">
    <source>
        <dbReference type="EMBL" id="GGP30036.1"/>
    </source>
</evidence>
<proteinExistence type="predicted"/>
<feature type="signal peptide" evidence="1">
    <location>
        <begin position="1"/>
        <end position="33"/>
    </location>
</feature>
<organism evidence="2 5">
    <name type="scientific">Deinococcus wulumuqiensis</name>
    <dbReference type="NCBI Taxonomy" id="980427"/>
    <lineage>
        <taxon>Bacteria</taxon>
        <taxon>Thermotogati</taxon>
        <taxon>Deinococcota</taxon>
        <taxon>Deinococci</taxon>
        <taxon>Deinococcales</taxon>
        <taxon>Deinococcaceae</taxon>
        <taxon>Deinococcus</taxon>
    </lineage>
</organism>
<gene>
    <name evidence="3" type="ORF">GCM10008021_16870</name>
    <name evidence="2" type="ORF">GCM10010914_19490</name>
</gene>
<feature type="chain" id="PRO_5043629681" evidence="1">
    <location>
        <begin position="34"/>
        <end position="878"/>
    </location>
</feature>
<protein>
    <submittedName>
        <fullName evidence="2">Uncharacterized protein</fullName>
    </submittedName>
</protein>
<accession>A0AAV4K5Q9</accession>
<evidence type="ECO:0000256" key="1">
    <source>
        <dbReference type="SAM" id="SignalP"/>
    </source>
</evidence>
<name>A0AAV4K5Q9_9DEIO</name>
<reference evidence="3" key="1">
    <citation type="journal article" date="2014" name="Int. J. Syst. Evol. Microbiol.">
        <title>Complete genome of a new Firmicutes species belonging to the dominant human colonic microbiota ('Ruminococcus bicirculans') reveals two chromosomes and a selective capacity to utilize plant glucans.</title>
        <authorList>
            <consortium name="NISC Comparative Sequencing Program"/>
            <person name="Wegmann U."/>
            <person name="Louis P."/>
            <person name="Goesmann A."/>
            <person name="Henrissat B."/>
            <person name="Duncan S.H."/>
            <person name="Flint H.J."/>
        </authorList>
    </citation>
    <scope>NUCLEOTIDE SEQUENCE</scope>
    <source>
        <strain evidence="3">CGMCC 1.8884</strain>
    </source>
</reference>
<reference evidence="4" key="3">
    <citation type="journal article" date="2019" name="Int. J. Syst. Evol. Microbiol.">
        <title>The Global Catalogue of Microorganisms (GCM) 10K type strain sequencing project: providing services to taxonomists for standard genome sequencing and annotation.</title>
        <authorList>
            <consortium name="The Broad Institute Genomics Platform"/>
            <consortium name="The Broad Institute Genome Sequencing Center for Infectious Disease"/>
            <person name="Wu L."/>
            <person name="Ma J."/>
        </authorList>
    </citation>
    <scope>NUCLEOTIDE SEQUENCE [LARGE SCALE GENOMIC DNA]</scope>
    <source>
        <strain evidence="4">CGMCC 1.8884</strain>
    </source>
</reference>
<reference evidence="2" key="2">
    <citation type="journal article" date="2014" name="Int. J. Syst. Evol. Microbiol.">
        <title>Complete genome sequence of Corynebacterium casei LMG S-19264T (=DSM 44701T), isolated from a smear-ripened cheese.</title>
        <authorList>
            <consortium name="US DOE Joint Genome Institute (JGI-PGF)"/>
            <person name="Walter F."/>
            <person name="Albersmeier A."/>
            <person name="Kalinowski J."/>
            <person name="Ruckert C."/>
        </authorList>
    </citation>
    <scope>NUCLEOTIDE SEQUENCE</scope>
    <source>
        <strain evidence="2">CGMCC 1.8885</strain>
    </source>
</reference>
<evidence type="ECO:0000313" key="2">
    <source>
        <dbReference type="EMBL" id="GGI85202.1"/>
    </source>
</evidence>